<keyword evidence="1" id="KW-0175">Coiled coil</keyword>
<dbReference type="STRING" id="87626.PTD2_21522"/>
<dbReference type="Proteomes" id="UP000006201">
    <property type="component" value="Unassembled WGS sequence"/>
</dbReference>
<evidence type="ECO:0000313" key="3">
    <source>
        <dbReference type="Proteomes" id="UP000006201"/>
    </source>
</evidence>
<gene>
    <name evidence="2" type="ORF">PTD2_21522</name>
</gene>
<reference evidence="2 3" key="1">
    <citation type="submission" date="2006-02" db="EMBL/GenBank/DDBJ databases">
        <authorList>
            <person name="Moran M.A."/>
            <person name="Kjelleberg S."/>
            <person name="Egan S."/>
            <person name="Saunders N."/>
            <person name="Thomas T."/>
            <person name="Ferriera S."/>
            <person name="Johnson J."/>
            <person name="Kravitz S."/>
            <person name="Halpern A."/>
            <person name="Remington K."/>
            <person name="Beeson K."/>
            <person name="Tran B."/>
            <person name="Rogers Y.-H."/>
            <person name="Friedman R."/>
            <person name="Venter J.C."/>
        </authorList>
    </citation>
    <scope>NUCLEOTIDE SEQUENCE [LARGE SCALE GENOMIC DNA]</scope>
    <source>
        <strain evidence="2 3">D2</strain>
    </source>
</reference>
<dbReference type="AlphaFoldDB" id="A4CAN0"/>
<protein>
    <submittedName>
        <fullName evidence="2">Uncharacterized protein</fullName>
    </submittedName>
</protein>
<evidence type="ECO:0000313" key="2">
    <source>
        <dbReference type="EMBL" id="EAR28438.1"/>
    </source>
</evidence>
<feature type="coiled-coil region" evidence="1">
    <location>
        <begin position="54"/>
        <end position="144"/>
    </location>
</feature>
<name>A4CAN0_9GAMM</name>
<accession>A4CAN0</accession>
<evidence type="ECO:0000256" key="1">
    <source>
        <dbReference type="SAM" id="Coils"/>
    </source>
</evidence>
<dbReference type="HOGENOM" id="CLU_1775849_0_0_6"/>
<dbReference type="EMBL" id="AAOH01000004">
    <property type="protein sequence ID" value="EAR28438.1"/>
    <property type="molecule type" value="Genomic_DNA"/>
</dbReference>
<proteinExistence type="predicted"/>
<keyword evidence="3" id="KW-1185">Reference proteome</keyword>
<organism evidence="2 3">
    <name type="scientific">Pseudoalteromonas tunicata D2</name>
    <dbReference type="NCBI Taxonomy" id="87626"/>
    <lineage>
        <taxon>Bacteria</taxon>
        <taxon>Pseudomonadati</taxon>
        <taxon>Pseudomonadota</taxon>
        <taxon>Gammaproteobacteria</taxon>
        <taxon>Alteromonadales</taxon>
        <taxon>Pseudoalteromonadaceae</taxon>
        <taxon>Pseudoalteromonas</taxon>
    </lineage>
</organism>
<comment type="caution">
    <text evidence="2">The sequence shown here is derived from an EMBL/GenBank/DDBJ whole genome shotgun (WGS) entry which is preliminary data.</text>
</comment>
<sequence>MAKTDNTRFYQCQGEKGIIISQFPCSADAELKTVSTFVPKETRDTQQDIIQLNQTQFEQQIEVLESKIKTAQQKIRNYQRAKMTERRDELDKLEKLMDQKTKKALSKTVKQEVKNIENKYDEQVKEQRLILKDLKSELTSLKKRYQ</sequence>